<dbReference type="Pfam" id="PF13276">
    <property type="entry name" value="HTH_21"/>
    <property type="match status" value="1"/>
</dbReference>
<organism evidence="2 4">
    <name type="scientific">Pseudodesulfovibrio nedwellii</name>
    <dbReference type="NCBI Taxonomy" id="2973072"/>
    <lineage>
        <taxon>Bacteria</taxon>
        <taxon>Pseudomonadati</taxon>
        <taxon>Thermodesulfobacteriota</taxon>
        <taxon>Desulfovibrionia</taxon>
        <taxon>Desulfovibrionales</taxon>
        <taxon>Desulfovibrionaceae</taxon>
    </lineage>
</organism>
<keyword evidence="4" id="KW-1185">Reference proteome</keyword>
<dbReference type="InterPro" id="IPR025948">
    <property type="entry name" value="HTH-like_dom"/>
</dbReference>
<dbReference type="PROSITE" id="PS50994">
    <property type="entry name" value="INTEGRASE"/>
    <property type="match status" value="1"/>
</dbReference>
<dbReference type="Proteomes" id="UP001317742">
    <property type="component" value="Chromosome"/>
</dbReference>
<evidence type="ECO:0000313" key="2">
    <source>
        <dbReference type="EMBL" id="BDQ36842.1"/>
    </source>
</evidence>
<name>A0ABN6S3F2_9BACT</name>
<feature type="domain" description="Integrase catalytic" evidence="1">
    <location>
        <begin position="64"/>
        <end position="225"/>
    </location>
</feature>
<protein>
    <submittedName>
        <fullName evidence="2">Transposase</fullName>
    </submittedName>
</protein>
<evidence type="ECO:0000259" key="1">
    <source>
        <dbReference type="PROSITE" id="PS50994"/>
    </source>
</evidence>
<accession>A0ABN6S3F2</accession>
<reference evidence="2 4" key="1">
    <citation type="submission" date="2022-08" db="EMBL/GenBank/DDBJ databases">
        <title>Genome Sequence of the sulphate-reducing bacterium, Pseudodesulfovibrio sp. SYK.</title>
        <authorList>
            <person name="Kondo R."/>
            <person name="Kataoka T."/>
        </authorList>
    </citation>
    <scope>NUCLEOTIDE SEQUENCE [LARGE SCALE GENOMIC DNA]</scope>
    <source>
        <strain evidence="2 4">SYK</strain>
    </source>
</reference>
<dbReference type="EMBL" id="AP026709">
    <property type="protein sequence ID" value="BDQ36842.1"/>
    <property type="molecule type" value="Genomic_DNA"/>
</dbReference>
<dbReference type="SUPFAM" id="SSF53098">
    <property type="entry name" value="Ribonuclease H-like"/>
    <property type="match status" value="1"/>
</dbReference>
<dbReference type="InterPro" id="IPR036397">
    <property type="entry name" value="RNaseH_sf"/>
</dbReference>
<dbReference type="PANTHER" id="PTHR47515">
    <property type="entry name" value="LOW CALCIUM RESPONSE LOCUS PROTEIN T"/>
    <property type="match status" value="1"/>
</dbReference>
<dbReference type="InterPro" id="IPR048020">
    <property type="entry name" value="Transpos_IS3"/>
</dbReference>
<evidence type="ECO:0000313" key="3">
    <source>
        <dbReference type="EMBL" id="BDQ37283.1"/>
    </source>
</evidence>
<sequence>MRIHEIAAARVRYGYKRIHILLLREGWQINHKRVYRLYREEGLTLRSKRPKRIVSAAHRQHVENAENPNEVWSIDFMSDALFDGRRLKLLTVVDNYTRECLAIKTGQGITGDQVADTLGYIAVGRSFPSRIKCDNGPEFTSKALDKWAYEHNVVLDFSRPGKPTDNGYIESFNGRLRDECLNVNWFLSLDDAQRKIGAWREDYNVSRPHTSLGNLTPFEFASHAGQLPGMAEPEKSQKIA</sequence>
<proteinExistence type="predicted"/>
<dbReference type="PANTHER" id="PTHR47515:SF1">
    <property type="entry name" value="BLR2054 PROTEIN"/>
    <property type="match status" value="1"/>
</dbReference>
<dbReference type="InterPro" id="IPR001584">
    <property type="entry name" value="Integrase_cat-core"/>
</dbReference>
<evidence type="ECO:0000313" key="4">
    <source>
        <dbReference type="Proteomes" id="UP001317742"/>
    </source>
</evidence>
<dbReference type="Pfam" id="PF13683">
    <property type="entry name" value="rve_3"/>
    <property type="match status" value="1"/>
</dbReference>
<gene>
    <name evidence="2" type="ORF">SYK_12020</name>
    <name evidence="3" type="ORF">SYK_16430</name>
</gene>
<dbReference type="InterPro" id="IPR012337">
    <property type="entry name" value="RNaseH-like_sf"/>
</dbReference>
<dbReference type="NCBIfam" id="NF033516">
    <property type="entry name" value="transpos_IS3"/>
    <property type="match status" value="1"/>
</dbReference>
<dbReference type="EMBL" id="AP026709">
    <property type="protein sequence ID" value="BDQ37283.1"/>
    <property type="molecule type" value="Genomic_DNA"/>
</dbReference>
<dbReference type="Gene3D" id="3.30.420.10">
    <property type="entry name" value="Ribonuclease H-like superfamily/Ribonuclease H"/>
    <property type="match status" value="1"/>
</dbReference>